<keyword evidence="8 13" id="KW-0472">Membrane</keyword>
<evidence type="ECO:0000256" key="14">
    <source>
        <dbReference type="RuleBase" id="RU003656"/>
    </source>
</evidence>
<dbReference type="FunCoup" id="A0A6N7EV14">
    <property type="interactions" value="337"/>
</dbReference>
<evidence type="ECO:0000259" key="16">
    <source>
        <dbReference type="Pfam" id="PF02823"/>
    </source>
</evidence>
<gene>
    <name evidence="13 17" type="primary">atpC</name>
    <name evidence="17" type="ORF">GCU85_07735</name>
</gene>
<evidence type="ECO:0000256" key="12">
    <source>
        <dbReference type="ARBA" id="ARBA00031795"/>
    </source>
</evidence>
<dbReference type="InterPro" id="IPR036771">
    <property type="entry name" value="ATPsynth_dsu/esu_N"/>
</dbReference>
<dbReference type="Proteomes" id="UP000471298">
    <property type="component" value="Unassembled WGS sequence"/>
</dbReference>
<evidence type="ECO:0000256" key="11">
    <source>
        <dbReference type="ARBA" id="ARBA00030215"/>
    </source>
</evidence>
<evidence type="ECO:0000256" key="4">
    <source>
        <dbReference type="ARBA" id="ARBA00011648"/>
    </source>
</evidence>
<dbReference type="GO" id="GO:0046933">
    <property type="term" value="F:proton-transporting ATP synthase activity, rotational mechanism"/>
    <property type="evidence" value="ECO:0007669"/>
    <property type="project" value="UniProtKB-UniRule"/>
</dbReference>
<dbReference type="AlphaFoldDB" id="A0A6N7EV14"/>
<dbReference type="NCBIfam" id="TIGR01216">
    <property type="entry name" value="ATP_synt_epsi"/>
    <property type="match status" value="1"/>
</dbReference>
<keyword evidence="6 13" id="KW-0813">Transport</keyword>
<dbReference type="Gene3D" id="2.60.15.10">
    <property type="entry name" value="F0F1 ATP synthase delta/epsilon subunit, N-terminal"/>
    <property type="match status" value="1"/>
</dbReference>
<dbReference type="HAMAP" id="MF_00530">
    <property type="entry name" value="ATP_synth_epsil_bac"/>
    <property type="match status" value="1"/>
</dbReference>
<dbReference type="InterPro" id="IPR036794">
    <property type="entry name" value="ATP_F1_dsu/esu_C_sf"/>
</dbReference>
<keyword evidence="18" id="KW-1185">Reference proteome</keyword>
<dbReference type="GO" id="GO:0005886">
    <property type="term" value="C:plasma membrane"/>
    <property type="evidence" value="ECO:0007669"/>
    <property type="project" value="UniProtKB-SubCell"/>
</dbReference>
<comment type="subunit">
    <text evidence="4 13 14">F-type ATPases have 2 components, CF(1) - the catalytic core - and CF(0) - the membrane proton channel. CF(1) has five subunits: alpha(3), beta(3), gamma(1), delta(1), epsilon(1). CF(0) has three main subunits: a, b and c.</text>
</comment>
<evidence type="ECO:0000313" key="18">
    <source>
        <dbReference type="Proteomes" id="UP000471298"/>
    </source>
</evidence>
<dbReference type="GO" id="GO:0005524">
    <property type="term" value="F:ATP binding"/>
    <property type="evidence" value="ECO:0007669"/>
    <property type="project" value="UniProtKB-UniRule"/>
</dbReference>
<dbReference type="CDD" id="cd12152">
    <property type="entry name" value="F1-ATPase_delta"/>
    <property type="match status" value="1"/>
</dbReference>
<dbReference type="GO" id="GO:0045259">
    <property type="term" value="C:proton-transporting ATP synthase complex"/>
    <property type="evidence" value="ECO:0007669"/>
    <property type="project" value="UniProtKB-KW"/>
</dbReference>
<feature type="domain" description="ATP synthase epsilon subunit C-terminal" evidence="15">
    <location>
        <begin position="90"/>
        <end position="132"/>
    </location>
</feature>
<evidence type="ECO:0000313" key="17">
    <source>
        <dbReference type="EMBL" id="MPV86614.1"/>
    </source>
</evidence>
<keyword evidence="13" id="KW-0375">Hydrogen ion transport</keyword>
<comment type="function">
    <text evidence="1 13">Produces ATP from ADP in the presence of a proton gradient across the membrane.</text>
</comment>
<accession>A0A6N7EV14</accession>
<evidence type="ECO:0000256" key="5">
    <source>
        <dbReference type="ARBA" id="ARBA00014480"/>
    </source>
</evidence>
<protein>
    <recommendedName>
        <fullName evidence="5 13">ATP synthase epsilon chain</fullName>
    </recommendedName>
    <alternativeName>
        <fullName evidence="12 13">ATP synthase F1 sector epsilon subunit</fullName>
    </alternativeName>
    <alternativeName>
        <fullName evidence="11 13">F-ATPase epsilon subunit</fullName>
    </alternativeName>
</protein>
<dbReference type="PANTHER" id="PTHR13822">
    <property type="entry name" value="ATP SYNTHASE DELTA/EPSILON CHAIN"/>
    <property type="match status" value="1"/>
</dbReference>
<reference evidence="17 18" key="1">
    <citation type="submission" date="2019-10" db="EMBL/GenBank/DDBJ databases">
        <title>Cardiobacteriales fam. a chemoheterotrophic member of the order Cardiobacteriales, and proposal of Cardiobacteriales fam. nov.</title>
        <authorList>
            <person name="Wang C."/>
        </authorList>
    </citation>
    <scope>NUCLEOTIDE SEQUENCE [LARGE SCALE GENOMIC DNA]</scope>
    <source>
        <strain evidence="17 18">ML27</strain>
    </source>
</reference>
<proteinExistence type="inferred from homology"/>
<keyword evidence="13" id="KW-1003">Cell membrane</keyword>
<dbReference type="InterPro" id="IPR020546">
    <property type="entry name" value="ATP_synth_F1_dsu/esu_N"/>
</dbReference>
<evidence type="ECO:0000256" key="10">
    <source>
        <dbReference type="ARBA" id="ARBA00023310"/>
    </source>
</evidence>
<evidence type="ECO:0000256" key="8">
    <source>
        <dbReference type="ARBA" id="ARBA00023136"/>
    </source>
</evidence>
<comment type="caution">
    <text evidence="17">The sequence shown here is derived from an EMBL/GenBank/DDBJ whole genome shotgun (WGS) entry which is preliminary data.</text>
</comment>
<dbReference type="Pfam" id="PF02823">
    <property type="entry name" value="ATP-synt_DE_N"/>
    <property type="match status" value="1"/>
</dbReference>
<evidence type="ECO:0000256" key="1">
    <source>
        <dbReference type="ARBA" id="ARBA00003543"/>
    </source>
</evidence>
<evidence type="ECO:0000259" key="15">
    <source>
        <dbReference type="Pfam" id="PF00401"/>
    </source>
</evidence>
<dbReference type="RefSeq" id="WP_152810611.1">
    <property type="nucleotide sequence ID" value="NZ_WHNW01000009.1"/>
</dbReference>
<dbReference type="InParanoid" id="A0A6N7EV14"/>
<organism evidence="17 18">
    <name type="scientific">Ostreibacterium oceani</name>
    <dbReference type="NCBI Taxonomy" id="2654998"/>
    <lineage>
        <taxon>Bacteria</taxon>
        <taxon>Pseudomonadati</taxon>
        <taxon>Pseudomonadota</taxon>
        <taxon>Gammaproteobacteria</taxon>
        <taxon>Cardiobacteriales</taxon>
        <taxon>Ostreibacteriaceae</taxon>
        <taxon>Ostreibacterium</taxon>
    </lineage>
</organism>
<dbReference type="PANTHER" id="PTHR13822:SF10">
    <property type="entry name" value="ATP SYNTHASE EPSILON CHAIN, CHLOROPLASTIC"/>
    <property type="match status" value="1"/>
</dbReference>
<keyword evidence="10 13" id="KW-0066">ATP synthesis</keyword>
<evidence type="ECO:0000256" key="13">
    <source>
        <dbReference type="HAMAP-Rule" id="MF_00530"/>
    </source>
</evidence>
<keyword evidence="9 13" id="KW-0139">CF(1)</keyword>
<evidence type="ECO:0000256" key="7">
    <source>
        <dbReference type="ARBA" id="ARBA00023065"/>
    </source>
</evidence>
<name>A0A6N7EV14_9GAMM</name>
<dbReference type="SUPFAM" id="SSF46604">
    <property type="entry name" value="Epsilon subunit of F1F0-ATP synthase C-terminal domain"/>
    <property type="match status" value="1"/>
</dbReference>
<comment type="similarity">
    <text evidence="3 13 14">Belongs to the ATPase epsilon chain family.</text>
</comment>
<dbReference type="EMBL" id="WHNW01000009">
    <property type="protein sequence ID" value="MPV86614.1"/>
    <property type="molecule type" value="Genomic_DNA"/>
</dbReference>
<dbReference type="InterPro" id="IPR020547">
    <property type="entry name" value="ATP_synth_F1_esu_C"/>
</dbReference>
<dbReference type="SUPFAM" id="SSF51344">
    <property type="entry name" value="Epsilon subunit of F1F0-ATP synthase N-terminal domain"/>
    <property type="match status" value="1"/>
</dbReference>
<evidence type="ECO:0000256" key="6">
    <source>
        <dbReference type="ARBA" id="ARBA00022448"/>
    </source>
</evidence>
<dbReference type="Pfam" id="PF00401">
    <property type="entry name" value="ATP-synt_DE"/>
    <property type="match status" value="1"/>
</dbReference>
<evidence type="ECO:0000256" key="3">
    <source>
        <dbReference type="ARBA" id="ARBA00005712"/>
    </source>
</evidence>
<dbReference type="InterPro" id="IPR001469">
    <property type="entry name" value="ATP_synth_F1_dsu/esu"/>
</dbReference>
<evidence type="ECO:0000256" key="9">
    <source>
        <dbReference type="ARBA" id="ARBA00023196"/>
    </source>
</evidence>
<keyword evidence="7 13" id="KW-0406">Ion transport</keyword>
<comment type="subcellular location">
    <subcellularLocation>
        <location evidence="2 13">Cell membrane</location>
        <topology evidence="2 13">Peripheral membrane protein</topology>
    </subcellularLocation>
</comment>
<feature type="domain" description="ATP synthase F1 complex delta/epsilon subunit N-terminal" evidence="16">
    <location>
        <begin position="7"/>
        <end position="85"/>
    </location>
</feature>
<sequence>MANKIAVELVNVDNSVLLSTEADLLIATATTGEVGIMHGHIPFFASLKPGHVIIKNEGKADEAVFISGGFIEVQPQKVTVLADTAERFEALDEMMAEQAKREAESELRSATGPDFERAQMALAEASARLSLIKRLHK</sequence>
<evidence type="ECO:0000256" key="2">
    <source>
        <dbReference type="ARBA" id="ARBA00004202"/>
    </source>
</evidence>